<dbReference type="InterPro" id="IPR009003">
    <property type="entry name" value="Peptidase_S1_PA"/>
</dbReference>
<dbReference type="PRINTS" id="PR00722">
    <property type="entry name" value="CHYMOTRYPSIN"/>
</dbReference>
<dbReference type="PATRIC" id="fig|652.5.peg.3259"/>
<evidence type="ECO:0000313" key="6">
    <source>
        <dbReference type="EMBL" id="ALP42212.1"/>
    </source>
</evidence>
<evidence type="ECO:0000259" key="5">
    <source>
        <dbReference type="PROSITE" id="PS50240"/>
    </source>
</evidence>
<dbReference type="InterPro" id="IPR043504">
    <property type="entry name" value="Peptidase_S1_PA_chymotrypsin"/>
</dbReference>
<evidence type="ECO:0000256" key="2">
    <source>
        <dbReference type="ARBA" id="ARBA00023157"/>
    </source>
</evidence>
<dbReference type="InterPro" id="IPR050966">
    <property type="entry name" value="Glutamyl_endopeptidase"/>
</dbReference>
<dbReference type="GO" id="GO:0006508">
    <property type="term" value="P:proteolysis"/>
    <property type="evidence" value="ECO:0007669"/>
    <property type="project" value="UniProtKB-KW"/>
</dbReference>
<dbReference type="KEGG" id="asr:WL1483_2793"/>
<dbReference type="PROSITE" id="PS50240">
    <property type="entry name" value="TRYPSIN_DOM"/>
    <property type="match status" value="1"/>
</dbReference>
<organism evidence="6 7">
    <name type="scientific">Aeromonas schubertii</name>
    <dbReference type="NCBI Taxonomy" id="652"/>
    <lineage>
        <taxon>Bacteria</taxon>
        <taxon>Pseudomonadati</taxon>
        <taxon>Pseudomonadota</taxon>
        <taxon>Gammaproteobacteria</taxon>
        <taxon>Aeromonadales</taxon>
        <taxon>Aeromonadaceae</taxon>
        <taxon>Aeromonas</taxon>
    </lineage>
</organism>
<dbReference type="PANTHER" id="PTHR15462:SF8">
    <property type="entry name" value="SERINE PROTEASE"/>
    <property type="match status" value="1"/>
</dbReference>
<dbReference type="InterPro" id="IPR018114">
    <property type="entry name" value="TRYPSIN_HIS"/>
</dbReference>
<protein>
    <recommendedName>
        <fullName evidence="5">Peptidase S1 domain-containing protein</fullName>
    </recommendedName>
</protein>
<dbReference type="InterPro" id="IPR001314">
    <property type="entry name" value="Peptidase_S1A"/>
</dbReference>
<dbReference type="Proteomes" id="UP000058114">
    <property type="component" value="Chromosome"/>
</dbReference>
<reference evidence="7" key="1">
    <citation type="submission" date="2015-10" db="EMBL/GenBank/DDBJ databases">
        <title>Complete Genome Sequence of Aeromonas schubertii strain WL1483.</title>
        <authorList>
            <person name="Liu L."/>
        </authorList>
    </citation>
    <scope>NUCLEOTIDE SEQUENCE [LARGE SCALE GENOMIC DNA]</scope>
    <source>
        <strain evidence="7">WL1483</strain>
    </source>
</reference>
<keyword evidence="3" id="KW-0720">Serine protease</keyword>
<dbReference type="PROSITE" id="PS00134">
    <property type="entry name" value="TRYPSIN_HIS"/>
    <property type="match status" value="1"/>
</dbReference>
<keyword evidence="3" id="KW-0645">Protease</keyword>
<evidence type="ECO:0000313" key="7">
    <source>
        <dbReference type="Proteomes" id="UP000058114"/>
    </source>
</evidence>
<accession>A0A0S2SKF6</accession>
<dbReference type="InterPro" id="IPR001254">
    <property type="entry name" value="Trypsin_dom"/>
</dbReference>
<dbReference type="EMBL" id="CP013067">
    <property type="protein sequence ID" value="ALP42212.1"/>
    <property type="molecule type" value="Genomic_DNA"/>
</dbReference>
<dbReference type="GO" id="GO:0004252">
    <property type="term" value="F:serine-type endopeptidase activity"/>
    <property type="evidence" value="ECO:0007669"/>
    <property type="project" value="InterPro"/>
</dbReference>
<feature type="chain" id="PRO_5006604564" description="Peptidase S1 domain-containing protein" evidence="4">
    <location>
        <begin position="20"/>
        <end position="254"/>
    </location>
</feature>
<gene>
    <name evidence="6" type="ORF">WL1483_2793</name>
</gene>
<dbReference type="SUPFAM" id="SSF50494">
    <property type="entry name" value="Trypsin-like serine proteases"/>
    <property type="match status" value="1"/>
</dbReference>
<keyword evidence="1 4" id="KW-0732">Signal</keyword>
<evidence type="ECO:0000256" key="4">
    <source>
        <dbReference type="SAM" id="SignalP"/>
    </source>
</evidence>
<dbReference type="Gene3D" id="2.40.10.10">
    <property type="entry name" value="Trypsin-like serine proteases"/>
    <property type="match status" value="2"/>
</dbReference>
<evidence type="ECO:0000256" key="1">
    <source>
        <dbReference type="ARBA" id="ARBA00022729"/>
    </source>
</evidence>
<reference evidence="6 7" key="2">
    <citation type="journal article" date="2016" name="Genome Announc.">
        <title>Complete Genome Sequence of the Highly Virulent Aeromonas schubertii Strain WL1483, Isolated from Diseased Snakehead Fish (Channa argus) in China.</title>
        <authorList>
            <person name="Liu L."/>
            <person name="Li N."/>
            <person name="Zhang D."/>
            <person name="Fu X."/>
            <person name="Shi C."/>
            <person name="Lin Q."/>
            <person name="Hao G."/>
        </authorList>
    </citation>
    <scope>NUCLEOTIDE SEQUENCE [LARGE SCALE GENOMIC DNA]</scope>
    <source>
        <strain evidence="6 7">WL1483</strain>
    </source>
</reference>
<evidence type="ECO:0000256" key="3">
    <source>
        <dbReference type="RuleBase" id="RU363034"/>
    </source>
</evidence>
<name>A0A0S2SKF6_9GAMM</name>
<feature type="domain" description="Peptidase S1" evidence="5">
    <location>
        <begin position="25"/>
        <end position="254"/>
    </location>
</feature>
<dbReference type="RefSeq" id="WP_060587142.1">
    <property type="nucleotide sequence ID" value="NZ_CP013067.1"/>
</dbReference>
<dbReference type="InterPro" id="IPR033116">
    <property type="entry name" value="TRYPSIN_SER"/>
</dbReference>
<dbReference type="SMART" id="SM00020">
    <property type="entry name" value="Tryp_SPc"/>
    <property type="match status" value="1"/>
</dbReference>
<feature type="signal peptide" evidence="4">
    <location>
        <begin position="1"/>
        <end position="19"/>
    </location>
</feature>
<dbReference type="PANTHER" id="PTHR15462">
    <property type="entry name" value="SERINE PROTEASE"/>
    <property type="match status" value="1"/>
</dbReference>
<keyword evidence="3" id="KW-0378">Hydrolase</keyword>
<proteinExistence type="predicted"/>
<sequence>MLRPLFCLLFLLLNAPAHADEQRQLLFGHDDRQVVPTHVAPWQSLARIETAGDNLCSGALISPHWVLSAGHCFLTPSLHLDPALRVTLAGSPRSYHPDRVYLSRALGRGLQPDGEGFAITPAAGPLDVALVHLPEAADLPALTLWQGSSSALAERLAREPVAQAGYPIDHPDTLLAHRRCRVERLDKRGMLEHRCDTLAGDSGSPLLLQSAGGWQVVGVQSSAPEAAQRERADNLAVAIPVVAPLLFGWMDKHV</sequence>
<dbReference type="PROSITE" id="PS00135">
    <property type="entry name" value="TRYPSIN_SER"/>
    <property type="match status" value="1"/>
</dbReference>
<dbReference type="AlphaFoldDB" id="A0A0S2SKF6"/>
<keyword evidence="2" id="KW-1015">Disulfide bond</keyword>
<dbReference type="Pfam" id="PF00089">
    <property type="entry name" value="Trypsin"/>
    <property type="match status" value="1"/>
</dbReference>